<proteinExistence type="predicted"/>
<dbReference type="PROSITE" id="PS51257">
    <property type="entry name" value="PROKAR_LIPOPROTEIN"/>
    <property type="match status" value="1"/>
</dbReference>
<name>A0A261TMM6_9BORD</name>
<dbReference type="Gene3D" id="2.40.128.640">
    <property type="match status" value="1"/>
</dbReference>
<keyword evidence="3" id="KW-1185">Reference proteome</keyword>
<protein>
    <recommendedName>
        <fullName evidence="4">Copper homeostasis protein</fullName>
    </recommendedName>
</protein>
<dbReference type="Proteomes" id="UP000216913">
    <property type="component" value="Unassembled WGS sequence"/>
</dbReference>
<dbReference type="EMBL" id="NEVP01000007">
    <property type="protein sequence ID" value="OZI50280.1"/>
    <property type="molecule type" value="Genomic_DNA"/>
</dbReference>
<dbReference type="RefSeq" id="WP_094800626.1">
    <property type="nucleotide sequence ID" value="NZ_NEVN01000007.1"/>
</dbReference>
<dbReference type="InterPro" id="IPR007298">
    <property type="entry name" value="Cu-R_lipoprotein_NlpE"/>
</dbReference>
<evidence type="ECO:0000313" key="3">
    <source>
        <dbReference type="Proteomes" id="UP000216913"/>
    </source>
</evidence>
<sequence length="158" mass="17116">MKPVLPALAFAVILAGCGGPEEIRTNPPPPPPPPAAPMNGAPVTPLGDTSRTSLDWPGLYEGMLPCADCPGIRTRLTLQQDNTYQLQSQYQDRQAAPQTAQGRFTWLPDGVTIQLDAAGANQRYLVGENRLTMLYQDGSRPTGPMAQKYVLVRTSARR</sequence>
<dbReference type="OrthoDB" id="5348860at2"/>
<feature type="compositionally biased region" description="Pro residues" evidence="1">
    <location>
        <begin position="26"/>
        <end position="36"/>
    </location>
</feature>
<reference evidence="2 3" key="1">
    <citation type="submission" date="2017-05" db="EMBL/GenBank/DDBJ databases">
        <title>Complete and WGS of Bordetella genogroups.</title>
        <authorList>
            <person name="Spilker T."/>
            <person name="LiPuma J."/>
        </authorList>
    </citation>
    <scope>NUCLEOTIDE SEQUENCE [LARGE SCALE GENOMIC DNA]</scope>
    <source>
        <strain evidence="2 3">AU10456</strain>
    </source>
</reference>
<dbReference type="AlphaFoldDB" id="A0A261TMM6"/>
<feature type="region of interest" description="Disordered" evidence="1">
    <location>
        <begin position="21"/>
        <end position="52"/>
    </location>
</feature>
<gene>
    <name evidence="2" type="ORF">CAL25_13260</name>
</gene>
<evidence type="ECO:0008006" key="4">
    <source>
        <dbReference type="Google" id="ProtNLM"/>
    </source>
</evidence>
<organism evidence="2 3">
    <name type="scientific">Bordetella genomosp. 5</name>
    <dbReference type="NCBI Taxonomy" id="1395608"/>
    <lineage>
        <taxon>Bacteria</taxon>
        <taxon>Pseudomonadati</taxon>
        <taxon>Pseudomonadota</taxon>
        <taxon>Betaproteobacteria</taxon>
        <taxon>Burkholderiales</taxon>
        <taxon>Alcaligenaceae</taxon>
        <taxon>Bordetella</taxon>
    </lineage>
</organism>
<evidence type="ECO:0000313" key="2">
    <source>
        <dbReference type="EMBL" id="OZI50280.1"/>
    </source>
</evidence>
<evidence type="ECO:0000256" key="1">
    <source>
        <dbReference type="SAM" id="MobiDB-lite"/>
    </source>
</evidence>
<accession>A0A261TMM6</accession>
<comment type="caution">
    <text evidence="2">The sequence shown here is derived from an EMBL/GenBank/DDBJ whole genome shotgun (WGS) entry which is preliminary data.</text>
</comment>
<dbReference type="Pfam" id="PF04170">
    <property type="entry name" value="NlpE"/>
    <property type="match status" value="1"/>
</dbReference>